<proteinExistence type="inferred from homology"/>
<keyword evidence="6 11" id="KW-0812">Transmembrane</keyword>
<evidence type="ECO:0000256" key="5">
    <source>
        <dbReference type="ARBA" id="ARBA00022519"/>
    </source>
</evidence>
<feature type="domain" description="TonB C-terminal" evidence="12">
    <location>
        <begin position="194"/>
        <end position="290"/>
    </location>
</feature>
<comment type="caution">
    <text evidence="13">The sequence shown here is derived from an EMBL/GenBank/DDBJ whole genome shotgun (WGS) entry which is preliminary data.</text>
</comment>
<comment type="subcellular location">
    <subcellularLocation>
        <location evidence="1">Cell inner membrane</location>
        <topology evidence="1">Single-pass membrane protein</topology>
        <orientation evidence="1">Periplasmic side</orientation>
    </subcellularLocation>
</comment>
<feature type="transmembrane region" description="Helical" evidence="11">
    <location>
        <begin position="20"/>
        <end position="40"/>
    </location>
</feature>
<reference evidence="13" key="1">
    <citation type="journal article" date="2015" name="Nature">
        <title>Complex archaea that bridge the gap between prokaryotes and eukaryotes.</title>
        <authorList>
            <person name="Spang A."/>
            <person name="Saw J.H."/>
            <person name="Jorgensen S.L."/>
            <person name="Zaremba-Niedzwiedzka K."/>
            <person name="Martijn J."/>
            <person name="Lind A.E."/>
            <person name="van Eijk R."/>
            <person name="Schleper C."/>
            <person name="Guy L."/>
            <person name="Ettema T.J."/>
        </authorList>
    </citation>
    <scope>NUCLEOTIDE SEQUENCE</scope>
</reference>
<evidence type="ECO:0000256" key="7">
    <source>
        <dbReference type="ARBA" id="ARBA00022927"/>
    </source>
</evidence>
<dbReference type="AlphaFoldDB" id="A0A0F9B2Z6"/>
<keyword evidence="9 11" id="KW-0472">Membrane</keyword>
<dbReference type="Pfam" id="PF03544">
    <property type="entry name" value="TonB_C"/>
    <property type="match status" value="1"/>
</dbReference>
<keyword evidence="3" id="KW-0813">Transport</keyword>
<dbReference type="InterPro" id="IPR037682">
    <property type="entry name" value="TonB_C"/>
</dbReference>
<dbReference type="Gene3D" id="3.30.1150.10">
    <property type="match status" value="1"/>
</dbReference>
<evidence type="ECO:0000256" key="10">
    <source>
        <dbReference type="SAM" id="MobiDB-lite"/>
    </source>
</evidence>
<feature type="region of interest" description="Disordered" evidence="10">
    <location>
        <begin position="121"/>
        <end position="142"/>
    </location>
</feature>
<name>A0A0F9B2Z6_9ZZZZ</name>
<protein>
    <recommendedName>
        <fullName evidence="12">TonB C-terminal domain-containing protein</fullName>
    </recommendedName>
</protein>
<keyword evidence="4" id="KW-1003">Cell membrane</keyword>
<dbReference type="PANTHER" id="PTHR33446">
    <property type="entry name" value="PROTEIN TONB-RELATED"/>
    <property type="match status" value="1"/>
</dbReference>
<dbReference type="InterPro" id="IPR051045">
    <property type="entry name" value="TonB-dependent_transducer"/>
</dbReference>
<dbReference type="EMBL" id="LAZR01039723">
    <property type="protein sequence ID" value="KKL16284.1"/>
    <property type="molecule type" value="Genomic_DNA"/>
</dbReference>
<keyword evidence="5" id="KW-0997">Cell inner membrane</keyword>
<dbReference type="SUPFAM" id="SSF74653">
    <property type="entry name" value="TolA/TonB C-terminal domain"/>
    <property type="match status" value="1"/>
</dbReference>
<dbReference type="GO" id="GO:0015031">
    <property type="term" value="P:protein transport"/>
    <property type="evidence" value="ECO:0007669"/>
    <property type="project" value="UniProtKB-KW"/>
</dbReference>
<keyword evidence="8 11" id="KW-1133">Transmembrane helix</keyword>
<dbReference type="GO" id="GO:0098797">
    <property type="term" value="C:plasma membrane protein complex"/>
    <property type="evidence" value="ECO:0007669"/>
    <property type="project" value="TreeGrafter"/>
</dbReference>
<dbReference type="GO" id="GO:0055085">
    <property type="term" value="P:transmembrane transport"/>
    <property type="evidence" value="ECO:0007669"/>
    <property type="project" value="InterPro"/>
</dbReference>
<evidence type="ECO:0000256" key="8">
    <source>
        <dbReference type="ARBA" id="ARBA00022989"/>
    </source>
</evidence>
<evidence type="ECO:0000256" key="2">
    <source>
        <dbReference type="ARBA" id="ARBA00006555"/>
    </source>
</evidence>
<dbReference type="GO" id="GO:0031992">
    <property type="term" value="F:energy transducer activity"/>
    <property type="evidence" value="ECO:0007669"/>
    <property type="project" value="TreeGrafter"/>
</dbReference>
<evidence type="ECO:0000256" key="1">
    <source>
        <dbReference type="ARBA" id="ARBA00004383"/>
    </source>
</evidence>
<dbReference type="InterPro" id="IPR006260">
    <property type="entry name" value="TonB/TolA_C"/>
</dbReference>
<evidence type="ECO:0000256" key="11">
    <source>
        <dbReference type="SAM" id="Phobius"/>
    </source>
</evidence>
<evidence type="ECO:0000256" key="9">
    <source>
        <dbReference type="ARBA" id="ARBA00023136"/>
    </source>
</evidence>
<dbReference type="PANTHER" id="PTHR33446:SF2">
    <property type="entry name" value="PROTEIN TONB"/>
    <property type="match status" value="1"/>
</dbReference>
<evidence type="ECO:0000259" key="12">
    <source>
        <dbReference type="PROSITE" id="PS52015"/>
    </source>
</evidence>
<dbReference type="NCBIfam" id="TIGR01352">
    <property type="entry name" value="tonB_Cterm"/>
    <property type="match status" value="1"/>
</dbReference>
<evidence type="ECO:0000313" key="13">
    <source>
        <dbReference type="EMBL" id="KKL16284.1"/>
    </source>
</evidence>
<evidence type="ECO:0000256" key="4">
    <source>
        <dbReference type="ARBA" id="ARBA00022475"/>
    </source>
</evidence>
<dbReference type="PROSITE" id="PS52015">
    <property type="entry name" value="TONB_CTD"/>
    <property type="match status" value="1"/>
</dbReference>
<evidence type="ECO:0000256" key="6">
    <source>
        <dbReference type="ARBA" id="ARBA00022692"/>
    </source>
</evidence>
<keyword evidence="7" id="KW-0653">Protein transport</keyword>
<comment type="similarity">
    <text evidence="2">Belongs to the TonB family.</text>
</comment>
<sequence>MGMSHMSYIGYMGRRTPGLWGYVALSMLIHILVFSVFSQYRSPGQVLQSPPVLVRIIPPVSTPLQAKQSEQAEIPEPAPEVLDTVNVVPKAPAKPEADPGPDPALDPVLDGIALEQEKLPGSSAPAFEPETEPEPVTDELKPEGMEGDLIRPQVPGRDAIFDSEVIARRALEPAKKGDSETGITFNPANMVLRGYMGLLKQRVERAWEYPYAAAKEGIFGDLLIRFVIRRDGTLGDVHIRRTSGHVVLDNAAMKALKDAEPFWPLPEGFGEEALTVNGRFIYTLSGRYIR</sequence>
<accession>A0A0F9B2Z6</accession>
<gene>
    <name evidence="13" type="ORF">LCGC14_2497130</name>
</gene>
<evidence type="ECO:0000256" key="3">
    <source>
        <dbReference type="ARBA" id="ARBA00022448"/>
    </source>
</evidence>
<organism evidence="13">
    <name type="scientific">marine sediment metagenome</name>
    <dbReference type="NCBI Taxonomy" id="412755"/>
    <lineage>
        <taxon>unclassified sequences</taxon>
        <taxon>metagenomes</taxon>
        <taxon>ecological metagenomes</taxon>
    </lineage>
</organism>